<evidence type="ECO:0000256" key="2">
    <source>
        <dbReference type="ARBA" id="ARBA00004243"/>
    </source>
</evidence>
<dbReference type="SUPFAM" id="SSF110111">
    <property type="entry name" value="Ctag/Cox11"/>
    <property type="match status" value="1"/>
</dbReference>
<protein>
    <recommendedName>
        <fullName evidence="8">Cytochrome c oxidase assembly protein COX11, mitochondrial</fullName>
    </recommendedName>
</protein>
<evidence type="ECO:0008006" key="8">
    <source>
        <dbReference type="Google" id="ProtNLM"/>
    </source>
</evidence>
<evidence type="ECO:0000256" key="3">
    <source>
        <dbReference type="ARBA" id="ARBA00022692"/>
    </source>
</evidence>
<dbReference type="Pfam" id="PF04442">
    <property type="entry name" value="CtaG_Cox11"/>
    <property type="match status" value="1"/>
</dbReference>
<keyword evidence="3" id="KW-0812">Transmembrane</keyword>
<dbReference type="Proteomes" id="UP001217089">
    <property type="component" value="Unassembled WGS sequence"/>
</dbReference>
<keyword evidence="4" id="KW-1133">Transmembrane helix</keyword>
<evidence type="ECO:0000256" key="5">
    <source>
        <dbReference type="ARBA" id="ARBA00023136"/>
    </source>
</evidence>
<organism evidence="6 7">
    <name type="scientific">Tegillarca granosa</name>
    <name type="common">Malaysian cockle</name>
    <name type="synonym">Anadara granosa</name>
    <dbReference type="NCBI Taxonomy" id="220873"/>
    <lineage>
        <taxon>Eukaryota</taxon>
        <taxon>Metazoa</taxon>
        <taxon>Spiralia</taxon>
        <taxon>Lophotrochozoa</taxon>
        <taxon>Mollusca</taxon>
        <taxon>Bivalvia</taxon>
        <taxon>Autobranchia</taxon>
        <taxon>Pteriomorphia</taxon>
        <taxon>Arcoida</taxon>
        <taxon>Arcoidea</taxon>
        <taxon>Arcidae</taxon>
        <taxon>Tegillarca</taxon>
    </lineage>
</organism>
<evidence type="ECO:0000313" key="7">
    <source>
        <dbReference type="Proteomes" id="UP001217089"/>
    </source>
</evidence>
<gene>
    <name evidence="6" type="ORF">KUTeg_003607</name>
</gene>
<sequence length="167" mass="18856">MLGGAYLAVPLYRIFCQKTGLGGKSIQDEDSEKVENLTPIKNRKITVTFNADVAASMRWNFRPQQTRVEVYPGETALAFYTARNPTDSPVIGISTYNVIPYEAALYFNKIQVDMPVFFYIDPDFVKDPALKDVNNIMLSYTFFEARNDIQLPGFIQPTPNPLALKTT</sequence>
<dbReference type="InterPro" id="IPR023471">
    <property type="entry name" value="CtaG/Cox11_dom_sf"/>
</dbReference>
<dbReference type="Gene3D" id="2.60.370.10">
    <property type="entry name" value="Ctag/Cox11"/>
    <property type="match status" value="1"/>
</dbReference>
<keyword evidence="7" id="KW-1185">Reference proteome</keyword>
<accession>A0ABQ9FML5</accession>
<dbReference type="PANTHER" id="PTHR21320">
    <property type="entry name" value="CYTOCHROME C OXIDASE ASSEMBLY PROTEIN COX11-RELATED"/>
    <property type="match status" value="1"/>
</dbReference>
<name>A0ABQ9FML5_TEGGR</name>
<proteinExistence type="predicted"/>
<evidence type="ECO:0000256" key="4">
    <source>
        <dbReference type="ARBA" id="ARBA00022989"/>
    </source>
</evidence>
<keyword evidence="5" id="KW-0472">Membrane</keyword>
<dbReference type="PIRSF" id="PIRSF005413">
    <property type="entry name" value="COX11"/>
    <property type="match status" value="1"/>
</dbReference>
<dbReference type="EMBL" id="JARBDR010000214">
    <property type="protein sequence ID" value="KAJ8318516.1"/>
    <property type="molecule type" value="Genomic_DNA"/>
</dbReference>
<reference evidence="6 7" key="1">
    <citation type="submission" date="2022-12" db="EMBL/GenBank/DDBJ databases">
        <title>Chromosome-level genome of Tegillarca granosa.</title>
        <authorList>
            <person name="Kim J."/>
        </authorList>
    </citation>
    <scope>NUCLEOTIDE SEQUENCE [LARGE SCALE GENOMIC DNA]</scope>
    <source>
        <strain evidence="6">Teg-2019</strain>
        <tissue evidence="6">Adductor muscle</tissue>
    </source>
</reference>
<comment type="function">
    <text evidence="1">Exerts its effect at some terminal stage of cytochrome c oxidase synthesis, probably by being involved in the insertion of the copper B into subunit I.</text>
</comment>
<evidence type="ECO:0000313" key="6">
    <source>
        <dbReference type="EMBL" id="KAJ8318516.1"/>
    </source>
</evidence>
<dbReference type="PANTHER" id="PTHR21320:SF3">
    <property type="entry name" value="CYTOCHROME C OXIDASE ASSEMBLY PROTEIN COX11, MITOCHONDRIAL-RELATED"/>
    <property type="match status" value="1"/>
</dbReference>
<comment type="caution">
    <text evidence="6">The sequence shown here is derived from an EMBL/GenBank/DDBJ whole genome shotgun (WGS) entry which is preliminary data.</text>
</comment>
<evidence type="ECO:0000256" key="1">
    <source>
        <dbReference type="ARBA" id="ARBA00004007"/>
    </source>
</evidence>
<dbReference type="InterPro" id="IPR007533">
    <property type="entry name" value="Cyt_c_oxidase_assmbl_CtaG"/>
</dbReference>
<comment type="subcellular location">
    <subcellularLocation>
        <location evidence="2">Mitochondrion inner membrane</location>
        <topology evidence="2">Single-pass membrane protein</topology>
        <orientation evidence="2">Intermembrane side</orientation>
    </subcellularLocation>
</comment>